<dbReference type="GO" id="GO:0005737">
    <property type="term" value="C:cytoplasm"/>
    <property type="evidence" value="ECO:0007669"/>
    <property type="project" value="UniProtKB-SubCell"/>
</dbReference>
<evidence type="ECO:0000256" key="4">
    <source>
        <dbReference type="HAMAP-Rule" id="MF_00909"/>
    </source>
</evidence>
<dbReference type="PANTHER" id="PTHR30314:SF3">
    <property type="entry name" value="MITOCHONDRIAL DIVISION PROTEIN FSZA"/>
    <property type="match status" value="1"/>
</dbReference>
<dbReference type="Gene3D" id="3.40.50.1440">
    <property type="entry name" value="Tubulin/FtsZ, GTPase domain"/>
    <property type="match status" value="1"/>
</dbReference>
<dbReference type="PANTHER" id="PTHR30314">
    <property type="entry name" value="CELL DIVISION PROTEIN FTSZ-RELATED"/>
    <property type="match status" value="1"/>
</dbReference>
<dbReference type="SMART" id="SM00865">
    <property type="entry name" value="Tubulin_C"/>
    <property type="match status" value="1"/>
</dbReference>
<comment type="subcellular location">
    <subcellularLocation>
        <location evidence="4">Cytoplasm</location>
    </subcellularLocation>
    <text evidence="4">Assembles at midcell at the inner surface of the cytoplasmic membrane.</text>
</comment>
<evidence type="ECO:0000313" key="10">
    <source>
        <dbReference type="EMBL" id="OGM70732.1"/>
    </source>
</evidence>
<feature type="binding site" evidence="4">
    <location>
        <position position="140"/>
    </location>
    <ligand>
        <name>GTP</name>
        <dbReference type="ChEBI" id="CHEBI:37565"/>
    </ligand>
</feature>
<evidence type="ECO:0000256" key="3">
    <source>
        <dbReference type="ARBA" id="ARBA00023134"/>
    </source>
</evidence>
<evidence type="ECO:0000313" key="11">
    <source>
        <dbReference type="Proteomes" id="UP000178429"/>
    </source>
</evidence>
<protein>
    <recommendedName>
        <fullName evidence="4 5">Cell division protein FtsZ</fullName>
    </recommendedName>
</protein>
<dbReference type="STRING" id="1802525.A2975_02475"/>
<dbReference type="SUPFAM" id="SSF55307">
    <property type="entry name" value="Tubulin C-terminal domain-like"/>
    <property type="match status" value="1"/>
</dbReference>
<dbReference type="InterPro" id="IPR008280">
    <property type="entry name" value="Tub_FtsZ_C"/>
</dbReference>
<dbReference type="InterPro" id="IPR018316">
    <property type="entry name" value="Tubulin/FtsZ_2-layer-sand-dom"/>
</dbReference>
<dbReference type="NCBIfam" id="TIGR00065">
    <property type="entry name" value="ftsZ"/>
    <property type="match status" value="1"/>
</dbReference>
<feature type="binding site" evidence="4">
    <location>
        <begin position="21"/>
        <end position="25"/>
    </location>
    <ligand>
        <name>GTP</name>
        <dbReference type="ChEBI" id="CHEBI:37565"/>
    </ligand>
</feature>
<evidence type="ECO:0000256" key="1">
    <source>
        <dbReference type="ARBA" id="ARBA00009690"/>
    </source>
</evidence>
<accession>A0A1F8C370</accession>
<gene>
    <name evidence="4" type="primary">ftsZ</name>
    <name evidence="10" type="ORF">A2975_02475</name>
</gene>
<dbReference type="InterPro" id="IPR003008">
    <property type="entry name" value="Tubulin_FtsZ_GTPase"/>
</dbReference>
<feature type="domain" description="Tubulin/FtsZ GTPase" evidence="8">
    <location>
        <begin position="13"/>
        <end position="206"/>
    </location>
</feature>
<keyword evidence="4 6" id="KW-0132">Cell division</keyword>
<feature type="binding site" evidence="4">
    <location>
        <position position="144"/>
    </location>
    <ligand>
        <name>GTP</name>
        <dbReference type="ChEBI" id="CHEBI:37565"/>
    </ligand>
</feature>
<keyword evidence="4 6" id="KW-0717">Septation</keyword>
<dbReference type="GO" id="GO:0000917">
    <property type="term" value="P:division septum assembly"/>
    <property type="evidence" value="ECO:0007669"/>
    <property type="project" value="UniProtKB-KW"/>
</dbReference>
<dbReference type="SUPFAM" id="SSF52490">
    <property type="entry name" value="Tubulin nucleotide-binding domain-like"/>
    <property type="match status" value="1"/>
</dbReference>
<dbReference type="GO" id="GO:0051258">
    <property type="term" value="P:protein polymerization"/>
    <property type="evidence" value="ECO:0007669"/>
    <property type="project" value="UniProtKB-UniRule"/>
</dbReference>
<dbReference type="InterPro" id="IPR024757">
    <property type="entry name" value="FtsZ_C"/>
</dbReference>
<comment type="similarity">
    <text evidence="1 4 6">Belongs to the FtsZ family.</text>
</comment>
<dbReference type="Gene3D" id="3.30.1330.20">
    <property type="entry name" value="Tubulin/FtsZ, C-terminal domain"/>
    <property type="match status" value="1"/>
</dbReference>
<keyword evidence="3 4" id="KW-0342">GTP-binding</keyword>
<dbReference type="HAMAP" id="MF_00909">
    <property type="entry name" value="FtsZ"/>
    <property type="match status" value="1"/>
</dbReference>
<organism evidence="10 11">
    <name type="scientific">Candidatus Woesebacteria bacterium RIFCSPLOWO2_01_FULL_44_14</name>
    <dbReference type="NCBI Taxonomy" id="1802525"/>
    <lineage>
        <taxon>Bacteria</taxon>
        <taxon>Candidatus Woeseibacteriota</taxon>
    </lineage>
</organism>
<dbReference type="InterPro" id="IPR020805">
    <property type="entry name" value="Cell_div_FtsZ_CS"/>
</dbReference>
<dbReference type="InterPro" id="IPR000158">
    <property type="entry name" value="Cell_div_FtsZ"/>
</dbReference>
<feature type="region of interest" description="Disordered" evidence="7">
    <location>
        <begin position="343"/>
        <end position="378"/>
    </location>
</feature>
<dbReference type="Proteomes" id="UP000178429">
    <property type="component" value="Unassembled WGS sequence"/>
</dbReference>
<evidence type="ECO:0000256" key="2">
    <source>
        <dbReference type="ARBA" id="ARBA00022741"/>
    </source>
</evidence>
<dbReference type="AlphaFoldDB" id="A0A1F8C370"/>
<proteinExistence type="inferred from homology"/>
<reference evidence="10 11" key="1">
    <citation type="journal article" date="2016" name="Nat. Commun.">
        <title>Thousands of microbial genomes shed light on interconnected biogeochemical processes in an aquifer system.</title>
        <authorList>
            <person name="Anantharaman K."/>
            <person name="Brown C.T."/>
            <person name="Hug L.A."/>
            <person name="Sharon I."/>
            <person name="Castelle C.J."/>
            <person name="Probst A.J."/>
            <person name="Thomas B.C."/>
            <person name="Singh A."/>
            <person name="Wilkins M.J."/>
            <person name="Karaoz U."/>
            <person name="Brodie E.L."/>
            <person name="Williams K.H."/>
            <person name="Hubbard S.S."/>
            <person name="Banfield J.F."/>
        </authorList>
    </citation>
    <scope>NUCLEOTIDE SEQUENCE [LARGE SCALE GENOMIC DNA]</scope>
</reference>
<keyword evidence="4" id="KW-0963">Cytoplasm</keyword>
<dbReference type="InterPro" id="IPR036525">
    <property type="entry name" value="Tubulin/FtsZ_GTPase_sf"/>
</dbReference>
<dbReference type="InterPro" id="IPR045061">
    <property type="entry name" value="FtsZ/CetZ"/>
</dbReference>
<dbReference type="Pfam" id="PF00091">
    <property type="entry name" value="Tubulin"/>
    <property type="match status" value="1"/>
</dbReference>
<dbReference type="Pfam" id="PF12327">
    <property type="entry name" value="FtsZ_C"/>
    <property type="match status" value="1"/>
</dbReference>
<comment type="subunit">
    <text evidence="4">Homodimer. Polymerizes to form a dynamic ring structure in a strictly GTP-dependent manner. Interacts directly with several other division proteins.</text>
</comment>
<feature type="compositionally biased region" description="Low complexity" evidence="7">
    <location>
        <begin position="345"/>
        <end position="354"/>
    </location>
</feature>
<dbReference type="SMART" id="SM00864">
    <property type="entry name" value="Tubulin"/>
    <property type="match status" value="1"/>
</dbReference>
<sequence length="392" mass="41221">MALVKPDSARLAKIRVIGVGGGGNNAVASMVENGTIQGVEFIVVNTDAQVLLANPTPTKLQIGEKLTKGLGVGGDPEIGRQAAEESLEKIKELLIDSDMVFVTAGIGGGTGTGASPVIAQAAKESGALTVGVVTKPFSFEGTRRMIVAEEGIEKLREQVDTLIVVPNQRLMDVIDKKMTLLEAFKVADSVLGQAVGGIADIITLPGLVNVDFADVKTIMKDAGTALLGIGTGVGENRAQMAARAAVSSPLLDLSIEGARGVLINIMGGHDLTMFEVDEAARVISKAADTDANIIFGAIINEKMSDQIQITVVATGFDETQSRIAQIAREERVAPIQGIVSQAVVSDGSGDDTSSIQEPDSQIEEPMDEFGEEERKDEFGEKFEIPAFLRKVH</sequence>
<dbReference type="CDD" id="cd02201">
    <property type="entry name" value="FtsZ_type1"/>
    <property type="match status" value="1"/>
</dbReference>
<comment type="function">
    <text evidence="4 6">Essential cell division protein that forms a contractile ring structure (Z ring) at the future cell division site. The regulation of the ring assembly controls the timing and the location of cell division. One of the functions of the FtsZ ring is to recruit other cell division proteins to the septum to produce a new cell wall between the dividing cells. Binds GTP and shows GTPase activity.</text>
</comment>
<feature type="binding site" evidence="4">
    <location>
        <position position="188"/>
    </location>
    <ligand>
        <name>GTP</name>
        <dbReference type="ChEBI" id="CHEBI:37565"/>
    </ligand>
</feature>
<feature type="binding site" evidence="4">
    <location>
        <begin position="109"/>
        <end position="111"/>
    </location>
    <ligand>
        <name>GTP</name>
        <dbReference type="ChEBI" id="CHEBI:37565"/>
    </ligand>
</feature>
<dbReference type="GO" id="GO:0032153">
    <property type="term" value="C:cell division site"/>
    <property type="evidence" value="ECO:0007669"/>
    <property type="project" value="UniProtKB-UniRule"/>
</dbReference>
<dbReference type="InterPro" id="IPR037103">
    <property type="entry name" value="Tubulin/FtsZ-like_C"/>
</dbReference>
<feature type="compositionally biased region" description="Acidic residues" evidence="7">
    <location>
        <begin position="360"/>
        <end position="371"/>
    </location>
</feature>
<evidence type="ECO:0000259" key="8">
    <source>
        <dbReference type="SMART" id="SM00864"/>
    </source>
</evidence>
<dbReference type="PROSITE" id="PS01135">
    <property type="entry name" value="FTSZ_2"/>
    <property type="match status" value="1"/>
</dbReference>
<evidence type="ECO:0000259" key="9">
    <source>
        <dbReference type="SMART" id="SM00865"/>
    </source>
</evidence>
<evidence type="ECO:0000256" key="6">
    <source>
        <dbReference type="RuleBase" id="RU000631"/>
    </source>
</evidence>
<dbReference type="PROSITE" id="PS01134">
    <property type="entry name" value="FTSZ_1"/>
    <property type="match status" value="1"/>
</dbReference>
<keyword evidence="4 6" id="KW-0131">Cell cycle</keyword>
<dbReference type="PRINTS" id="PR00423">
    <property type="entry name" value="CELLDVISFTSZ"/>
</dbReference>
<name>A0A1F8C370_9BACT</name>
<feature type="domain" description="Tubulin/FtsZ 2-layer sandwich" evidence="9">
    <location>
        <begin position="208"/>
        <end position="325"/>
    </location>
</feature>
<evidence type="ECO:0000256" key="5">
    <source>
        <dbReference type="NCBIfam" id="TIGR00065"/>
    </source>
</evidence>
<dbReference type="EMBL" id="MGHL01000002">
    <property type="protein sequence ID" value="OGM70732.1"/>
    <property type="molecule type" value="Genomic_DNA"/>
</dbReference>
<keyword evidence="2 4" id="KW-0547">Nucleotide-binding</keyword>
<dbReference type="FunFam" id="3.40.50.1440:FF:000001">
    <property type="entry name" value="Cell division protein FtsZ"/>
    <property type="match status" value="1"/>
</dbReference>
<comment type="caution">
    <text evidence="10">The sequence shown here is derived from an EMBL/GenBank/DDBJ whole genome shotgun (WGS) entry which is preliminary data.</text>
</comment>
<dbReference type="GO" id="GO:0005525">
    <property type="term" value="F:GTP binding"/>
    <property type="evidence" value="ECO:0007669"/>
    <property type="project" value="UniProtKB-UniRule"/>
</dbReference>
<dbReference type="GO" id="GO:0043093">
    <property type="term" value="P:FtsZ-dependent cytokinesis"/>
    <property type="evidence" value="ECO:0007669"/>
    <property type="project" value="UniProtKB-UniRule"/>
</dbReference>
<evidence type="ECO:0000256" key="7">
    <source>
        <dbReference type="SAM" id="MobiDB-lite"/>
    </source>
</evidence>
<dbReference type="GO" id="GO:0003924">
    <property type="term" value="F:GTPase activity"/>
    <property type="evidence" value="ECO:0007669"/>
    <property type="project" value="UniProtKB-UniRule"/>
</dbReference>